<feature type="signal peptide" evidence="2">
    <location>
        <begin position="1"/>
        <end position="24"/>
    </location>
</feature>
<keyword evidence="4" id="KW-1185">Reference proteome</keyword>
<dbReference type="InterPro" id="IPR011044">
    <property type="entry name" value="Quino_amine_DH_bsu"/>
</dbReference>
<protein>
    <submittedName>
        <fullName evidence="3">ABC transporter</fullName>
    </submittedName>
</protein>
<dbReference type="SUPFAM" id="SSF50969">
    <property type="entry name" value="YVTN repeat-like/Quinoprotein amine dehydrogenase"/>
    <property type="match status" value="1"/>
</dbReference>
<sequence length="414" mass="42015">MILRSPTLLLTTLLALTLAGCSSASTPPATPSSTADQPTSAGHGAVTGAAEVKEPQRHLVAIDTAGKASTLDLLSGSPSLLDPVTPPDTVTSDGRYVFAANSTGVDILDSGVWTWDHGDHSHFYRGEAATIGTLPGKGTATIAFGPLSTAGTTGLFFPDSGDAVLLDNSALSDGTISESLRMTGTPHAGIMAPLGKGAVVTQSGDDGVAASLRALDATGKELTTAGCPAAAGTITTRVGLVIGCADGAVLATSDGDSPTLEHIPYPDGAAAPATEFNARKGRPTAAGIGTDKGVWLLNTRQKSWEWLPTTTPVIAAAAVDNAARHVVVVGADGRVSVYAQGDKEPLATTAPLLGKSLDTPNLAEHIQLTVDSERAYLNAPAEGVVYEIAYADGARIARTLTLPTEASHLVETGR</sequence>
<feature type="region of interest" description="Disordered" evidence="1">
    <location>
        <begin position="25"/>
        <end position="45"/>
    </location>
</feature>
<dbReference type="AlphaFoldDB" id="A0A2V5IS63"/>
<name>A0A2V5IS63_9MICC</name>
<gene>
    <name evidence="3" type="ORF">CVS30_05415</name>
</gene>
<evidence type="ECO:0000313" key="3">
    <source>
        <dbReference type="EMBL" id="PYI39398.1"/>
    </source>
</evidence>
<dbReference type="RefSeq" id="WP_110484302.1">
    <property type="nucleotide sequence ID" value="NZ_QJVC01000003.1"/>
</dbReference>
<organism evidence="3 4">
    <name type="scientific">Arthrobacter psychrolactophilus</name>
    <dbReference type="NCBI Taxonomy" id="92442"/>
    <lineage>
        <taxon>Bacteria</taxon>
        <taxon>Bacillati</taxon>
        <taxon>Actinomycetota</taxon>
        <taxon>Actinomycetes</taxon>
        <taxon>Micrococcales</taxon>
        <taxon>Micrococcaceae</taxon>
        <taxon>Arthrobacter</taxon>
    </lineage>
</organism>
<dbReference type="EMBL" id="QJVC01000003">
    <property type="protein sequence ID" value="PYI39398.1"/>
    <property type="molecule type" value="Genomic_DNA"/>
</dbReference>
<accession>A0A2V5IS63</accession>
<dbReference type="PROSITE" id="PS51257">
    <property type="entry name" value="PROKAR_LIPOPROTEIN"/>
    <property type="match status" value="1"/>
</dbReference>
<comment type="caution">
    <text evidence="3">The sequence shown here is derived from an EMBL/GenBank/DDBJ whole genome shotgun (WGS) entry which is preliminary data.</text>
</comment>
<keyword evidence="2" id="KW-0732">Signal</keyword>
<evidence type="ECO:0000256" key="1">
    <source>
        <dbReference type="SAM" id="MobiDB-lite"/>
    </source>
</evidence>
<evidence type="ECO:0000256" key="2">
    <source>
        <dbReference type="SAM" id="SignalP"/>
    </source>
</evidence>
<evidence type="ECO:0000313" key="4">
    <source>
        <dbReference type="Proteomes" id="UP000247980"/>
    </source>
</evidence>
<proteinExistence type="predicted"/>
<dbReference type="Proteomes" id="UP000247980">
    <property type="component" value="Unassembled WGS sequence"/>
</dbReference>
<reference evidence="3 4" key="1">
    <citation type="submission" date="2018-05" db="EMBL/GenBank/DDBJ databases">
        <title>Genetic diversity of glacier-inhabiting Cryobacterium bacteria in China and description of Cryobacterium mengkeensis sp. nov. and Arthrobacter glacialis sp. nov.</title>
        <authorList>
            <person name="Liu Q."/>
            <person name="Xin Y.-H."/>
        </authorList>
    </citation>
    <scope>NUCLEOTIDE SEQUENCE [LARGE SCALE GENOMIC DNA]</scope>
    <source>
        <strain evidence="3 4">B7</strain>
    </source>
</reference>
<dbReference type="OrthoDB" id="60524at2"/>
<feature type="chain" id="PRO_5015898676" evidence="2">
    <location>
        <begin position="25"/>
        <end position="414"/>
    </location>
</feature>
<feature type="compositionally biased region" description="Low complexity" evidence="1">
    <location>
        <begin position="25"/>
        <end position="41"/>
    </location>
</feature>